<name>A0A2R4WZ31_9EURY</name>
<accession>A0A2R4WZ31</accession>
<proteinExistence type="predicted"/>
<organism evidence="1 2">
    <name type="scientific">Halococcoides cellulosivorans</name>
    <dbReference type="NCBI Taxonomy" id="1679096"/>
    <lineage>
        <taxon>Archaea</taxon>
        <taxon>Methanobacteriati</taxon>
        <taxon>Methanobacteriota</taxon>
        <taxon>Stenosarchaea group</taxon>
        <taxon>Halobacteria</taxon>
        <taxon>Halobacteriales</taxon>
        <taxon>Haloarculaceae</taxon>
        <taxon>Halococcoides</taxon>
    </lineage>
</organism>
<evidence type="ECO:0000313" key="1">
    <source>
        <dbReference type="EMBL" id="AWB26802.1"/>
    </source>
</evidence>
<reference evidence="1 2" key="1">
    <citation type="submission" date="2018-04" db="EMBL/GenBank/DDBJ databases">
        <title>Halococcoides cellulosivorans gen. nov., sp. nov., an extremely halophilic cellulose-utilizing haloarchaeon from hypersaline lakes.</title>
        <authorList>
            <person name="Sorokin D.Y."/>
            <person name="Toshchakov S.V."/>
            <person name="Samarov N.I."/>
            <person name="Korzhenkov A."/>
            <person name="Kublanov I.V."/>
        </authorList>
    </citation>
    <scope>NUCLEOTIDE SEQUENCE [LARGE SCALE GENOMIC DNA]</scope>
    <source>
        <strain evidence="1 2">HArcel1</strain>
    </source>
</reference>
<dbReference type="Pfam" id="PF25858">
    <property type="entry name" value="DUF7958"/>
    <property type="match status" value="2"/>
</dbReference>
<dbReference type="InterPro" id="IPR058264">
    <property type="entry name" value="DUF7958"/>
</dbReference>
<evidence type="ECO:0000313" key="2">
    <source>
        <dbReference type="Proteomes" id="UP000244727"/>
    </source>
</evidence>
<dbReference type="AlphaFoldDB" id="A0A2R4WZ31"/>
<protein>
    <submittedName>
        <fullName evidence="1">Uncharacterized protein</fullName>
    </submittedName>
</protein>
<dbReference type="Proteomes" id="UP000244727">
    <property type="component" value="Chromosome"/>
</dbReference>
<sequence>MNAEFKGEKKGRIGILVTDKKGYEHQIELSKSGEVEYHGTDDYPHHPEDRTQEEHALMGQVEAVAKFYAHNQFPEADILHPMWDPDHVDRGLDAILNYPMDEFLPAFREYYEALREPFSVIDVDRENIDESTILVHKTFTITDDNRVDEIEPLWISYREPDGTEKTIGDRPTDFEDRIHLFMPPLAFDEQFDYEAEFTDVIVTNLMAQIRDIYLNMGLKPPEAYDVVGNGKLKIHGDGIDTRPSASVDDVVDR</sequence>
<dbReference type="KEGG" id="harc:HARCEL1_03260"/>
<keyword evidence="2" id="KW-1185">Reference proteome</keyword>
<dbReference type="EMBL" id="CP028858">
    <property type="protein sequence ID" value="AWB26802.1"/>
    <property type="molecule type" value="Genomic_DNA"/>
</dbReference>
<gene>
    <name evidence="1" type="ORF">HARCEL1_03260</name>
</gene>